<name>A0AAN6SU79_9PEZI</name>
<dbReference type="AlphaFoldDB" id="A0AAN6SU79"/>
<organism evidence="6 7">
    <name type="scientific">Parachaetomium inaequale</name>
    <dbReference type="NCBI Taxonomy" id="2588326"/>
    <lineage>
        <taxon>Eukaryota</taxon>
        <taxon>Fungi</taxon>
        <taxon>Dikarya</taxon>
        <taxon>Ascomycota</taxon>
        <taxon>Pezizomycotina</taxon>
        <taxon>Sordariomycetes</taxon>
        <taxon>Sordariomycetidae</taxon>
        <taxon>Sordariales</taxon>
        <taxon>Chaetomiaceae</taxon>
        <taxon>Parachaetomium</taxon>
    </lineage>
</organism>
<dbReference type="Proteomes" id="UP001303115">
    <property type="component" value="Unassembled WGS sequence"/>
</dbReference>
<dbReference type="InterPro" id="IPR001130">
    <property type="entry name" value="TatD-like"/>
</dbReference>
<dbReference type="CDD" id="cd01310">
    <property type="entry name" value="TatD_DNAse"/>
    <property type="match status" value="1"/>
</dbReference>
<feature type="region of interest" description="Disordered" evidence="5">
    <location>
        <begin position="1"/>
        <end position="23"/>
    </location>
</feature>
<evidence type="ECO:0000256" key="4">
    <source>
        <dbReference type="ARBA" id="ARBA00022801"/>
    </source>
</evidence>
<feature type="region of interest" description="Disordered" evidence="5">
    <location>
        <begin position="346"/>
        <end position="395"/>
    </location>
</feature>
<dbReference type="Pfam" id="PF01026">
    <property type="entry name" value="TatD_DNase"/>
    <property type="match status" value="1"/>
</dbReference>
<dbReference type="GO" id="GO:0008296">
    <property type="term" value="F:3'-5'-DNA exonuclease activity"/>
    <property type="evidence" value="ECO:0007669"/>
    <property type="project" value="TreeGrafter"/>
</dbReference>
<feature type="compositionally biased region" description="Basic and acidic residues" evidence="5">
    <location>
        <begin position="386"/>
        <end position="395"/>
    </location>
</feature>
<comment type="similarity">
    <text evidence="1">Belongs to the metallo-dependent hydrolases superfamily. TatD-type hydrolase family.</text>
</comment>
<dbReference type="SUPFAM" id="SSF51556">
    <property type="entry name" value="Metallo-dependent hydrolases"/>
    <property type="match status" value="1"/>
</dbReference>
<keyword evidence="2" id="KW-0540">Nuclease</keyword>
<dbReference type="InterPro" id="IPR050891">
    <property type="entry name" value="TatD-type_Hydrolase"/>
</dbReference>
<evidence type="ECO:0000256" key="1">
    <source>
        <dbReference type="ARBA" id="ARBA00009275"/>
    </source>
</evidence>
<dbReference type="GO" id="GO:0046872">
    <property type="term" value="F:metal ion binding"/>
    <property type="evidence" value="ECO:0007669"/>
    <property type="project" value="UniProtKB-KW"/>
</dbReference>
<feature type="compositionally biased region" description="Polar residues" evidence="5">
    <location>
        <begin position="1"/>
        <end position="11"/>
    </location>
</feature>
<sequence>MAESNTEQPNGASTTPAAPPLTTYTPRYIDIGINLADPIFRGRYHGKSRHPDDLKGVVGRAVEVGCTKLIVTGSSFKSSRDALKLTKEFPGTVFATAGIHPCSSSIFSPSHHKHHDESQSEGEDEAEHTPACGPDPTKPILDGDGVDHARSATIIADLATLITQARTTTTTSSSSSSPSPSPGLVAFGEFGLDYDRLHYCSKEVQLHSFSVQLALAASLSPQLPLFLHSRAAHADFVRLLKEAFGPRLERLERGGVVHSFTGTAEEMRELMDLGLYIGINGCSFKTAENCAVVRGVELERLMIETDGPWCEVRPSHEGWKYLVELEVKAKAAAAAAAAAEADAAAAAAESAVPPEGQEGHGEAGQPERKQRPKKQQQQQQGKKNQKKEPEVPERYNVVKKEKWEEGAMVKGRNEPCTIERIAKIVAGIKGVSVEEVCEAAWANTVKVFGVDS</sequence>
<feature type="compositionally biased region" description="Basic and acidic residues" evidence="5">
    <location>
        <begin position="357"/>
        <end position="369"/>
    </location>
</feature>
<evidence type="ECO:0000256" key="2">
    <source>
        <dbReference type="ARBA" id="ARBA00022722"/>
    </source>
</evidence>
<dbReference type="Gene3D" id="3.20.20.140">
    <property type="entry name" value="Metal-dependent hydrolases"/>
    <property type="match status" value="1"/>
</dbReference>
<evidence type="ECO:0000313" key="7">
    <source>
        <dbReference type="Proteomes" id="UP001303115"/>
    </source>
</evidence>
<accession>A0AAN6SU79</accession>
<keyword evidence="7" id="KW-1185">Reference proteome</keyword>
<evidence type="ECO:0000256" key="5">
    <source>
        <dbReference type="SAM" id="MobiDB-lite"/>
    </source>
</evidence>
<keyword evidence="3" id="KW-0479">Metal-binding</keyword>
<reference evidence="7" key="1">
    <citation type="journal article" date="2023" name="Mol. Phylogenet. Evol.">
        <title>Genome-scale phylogeny and comparative genomics of the fungal order Sordariales.</title>
        <authorList>
            <person name="Hensen N."/>
            <person name="Bonometti L."/>
            <person name="Westerberg I."/>
            <person name="Brannstrom I.O."/>
            <person name="Guillou S."/>
            <person name="Cros-Aarteil S."/>
            <person name="Calhoun S."/>
            <person name="Haridas S."/>
            <person name="Kuo A."/>
            <person name="Mondo S."/>
            <person name="Pangilinan J."/>
            <person name="Riley R."/>
            <person name="LaButti K."/>
            <person name="Andreopoulos B."/>
            <person name="Lipzen A."/>
            <person name="Chen C."/>
            <person name="Yan M."/>
            <person name="Daum C."/>
            <person name="Ng V."/>
            <person name="Clum A."/>
            <person name="Steindorff A."/>
            <person name="Ohm R.A."/>
            <person name="Martin F."/>
            <person name="Silar P."/>
            <person name="Natvig D.O."/>
            <person name="Lalanne C."/>
            <person name="Gautier V."/>
            <person name="Ament-Velasquez S.L."/>
            <person name="Kruys A."/>
            <person name="Hutchinson M.I."/>
            <person name="Powell A.J."/>
            <person name="Barry K."/>
            <person name="Miller A.N."/>
            <person name="Grigoriev I.V."/>
            <person name="Debuchy R."/>
            <person name="Gladieux P."/>
            <person name="Hiltunen Thoren M."/>
            <person name="Johannesson H."/>
        </authorList>
    </citation>
    <scope>NUCLEOTIDE SEQUENCE [LARGE SCALE GENOMIC DNA]</scope>
    <source>
        <strain evidence="7">CBS 284.82</strain>
    </source>
</reference>
<feature type="compositionally biased region" description="Low complexity" evidence="5">
    <location>
        <begin position="12"/>
        <end position="23"/>
    </location>
</feature>
<protein>
    <submittedName>
        <fullName evidence="6">Uncharacterized protein</fullName>
    </submittedName>
</protein>
<dbReference type="EMBL" id="MU854336">
    <property type="protein sequence ID" value="KAK4042742.1"/>
    <property type="molecule type" value="Genomic_DNA"/>
</dbReference>
<gene>
    <name evidence="6" type="ORF">C8A01DRAFT_33133</name>
</gene>
<dbReference type="PANTHER" id="PTHR10060">
    <property type="entry name" value="TATD FAMILY DEOXYRIBONUCLEASE"/>
    <property type="match status" value="1"/>
</dbReference>
<comment type="caution">
    <text evidence="6">The sequence shown here is derived from an EMBL/GenBank/DDBJ whole genome shotgun (WGS) entry which is preliminary data.</text>
</comment>
<dbReference type="GO" id="GO:0005829">
    <property type="term" value="C:cytosol"/>
    <property type="evidence" value="ECO:0007669"/>
    <property type="project" value="TreeGrafter"/>
</dbReference>
<evidence type="ECO:0000313" key="6">
    <source>
        <dbReference type="EMBL" id="KAK4042742.1"/>
    </source>
</evidence>
<evidence type="ECO:0000256" key="3">
    <source>
        <dbReference type="ARBA" id="ARBA00022723"/>
    </source>
</evidence>
<keyword evidence="4" id="KW-0378">Hydrolase</keyword>
<dbReference type="PANTHER" id="PTHR10060:SF15">
    <property type="entry name" value="DEOXYRIBONUCLEASE TATDN1"/>
    <property type="match status" value="1"/>
</dbReference>
<dbReference type="InterPro" id="IPR032466">
    <property type="entry name" value="Metal_Hydrolase"/>
</dbReference>
<feature type="region of interest" description="Disordered" evidence="5">
    <location>
        <begin position="106"/>
        <end position="144"/>
    </location>
</feature>
<proteinExistence type="inferred from homology"/>